<feature type="domain" description="Capsule synthesis protein CapA" evidence="3">
    <location>
        <begin position="71"/>
        <end position="316"/>
    </location>
</feature>
<dbReference type="CDD" id="cd07381">
    <property type="entry name" value="MPP_CapA"/>
    <property type="match status" value="1"/>
</dbReference>
<keyword evidence="5" id="KW-1185">Reference proteome</keyword>
<dbReference type="STRING" id="490629.SAMN05216266_102300"/>
<evidence type="ECO:0000259" key="3">
    <source>
        <dbReference type="SMART" id="SM00854"/>
    </source>
</evidence>
<dbReference type="InterPro" id="IPR019079">
    <property type="entry name" value="Capsule_synth_CapA"/>
</dbReference>
<dbReference type="PANTHER" id="PTHR33393:SF13">
    <property type="entry name" value="PGA BIOSYNTHESIS PROTEIN CAPA"/>
    <property type="match status" value="1"/>
</dbReference>
<dbReference type="SMART" id="SM00854">
    <property type="entry name" value="PGA_cap"/>
    <property type="match status" value="1"/>
</dbReference>
<feature type="region of interest" description="Disordered" evidence="2">
    <location>
        <begin position="45"/>
        <end position="70"/>
    </location>
</feature>
<dbReference type="PANTHER" id="PTHR33393">
    <property type="entry name" value="POLYGLUTAMINE SYNTHESIS ACCESSORY PROTEIN RV0574C-RELATED"/>
    <property type="match status" value="1"/>
</dbReference>
<comment type="similarity">
    <text evidence="1">Belongs to the CapA family.</text>
</comment>
<dbReference type="Pfam" id="PF09587">
    <property type="entry name" value="PGA_cap"/>
    <property type="match status" value="1"/>
</dbReference>
<name>A0A1I0WXB3_9PSEU</name>
<evidence type="ECO:0000313" key="4">
    <source>
        <dbReference type="EMBL" id="SFA93442.1"/>
    </source>
</evidence>
<sequence length="402" mass="42167">MVQDGPDRVGPQSLTGVQMGDQVRRVLPAVLGVAVVLTACTANPAEQEARPVPSSAPPAPPESTGPANSFSVLATGDVLIHPALTEQAEQDAGQGSLDYRPLFAGLEPVVSGADLAICHLEVPLAEPDGAYSGYPSFNAPPQVADALADIGYDSCSTASNHTLDQGSEGVVRTLDTLDEAGIRHTGSARTEQEAETPLVLDVNGVKVGQVSHTFGFNGYELPEDKPWMSNPLDAEAVLAAAEATREAGAEVVIASLHWGTEYQHEPTAEQQDLAAELLGSDAIDLILGHHAHVVQPIERIDGEWVAYGLGNSVAKHSEPRGVTEEGIAARFHFARSADGWSVERAEYVPTLIDLGPPIRLTDLSGESGADVPAARRVEALERIDDVVLSRDGGSTGLSRAGR</sequence>
<dbReference type="AlphaFoldDB" id="A0A1I0WXB3"/>
<dbReference type="EMBL" id="FOKG01000002">
    <property type="protein sequence ID" value="SFA93442.1"/>
    <property type="molecule type" value="Genomic_DNA"/>
</dbReference>
<evidence type="ECO:0000256" key="2">
    <source>
        <dbReference type="SAM" id="MobiDB-lite"/>
    </source>
</evidence>
<proteinExistence type="inferred from homology"/>
<dbReference type="SUPFAM" id="SSF56300">
    <property type="entry name" value="Metallo-dependent phosphatases"/>
    <property type="match status" value="1"/>
</dbReference>
<evidence type="ECO:0000256" key="1">
    <source>
        <dbReference type="ARBA" id="ARBA00005662"/>
    </source>
</evidence>
<dbReference type="InterPro" id="IPR029052">
    <property type="entry name" value="Metallo-depent_PP-like"/>
</dbReference>
<protein>
    <submittedName>
        <fullName evidence="4">Poly-gamma-glutamate synthesis protein (Capsule biosynthesis protein)</fullName>
    </submittedName>
</protein>
<evidence type="ECO:0000313" key="5">
    <source>
        <dbReference type="Proteomes" id="UP000243799"/>
    </source>
</evidence>
<dbReference type="InterPro" id="IPR052169">
    <property type="entry name" value="CW_Biosynth-Accessory"/>
</dbReference>
<organism evidence="4 5">
    <name type="scientific">Amycolatopsis marina</name>
    <dbReference type="NCBI Taxonomy" id="490629"/>
    <lineage>
        <taxon>Bacteria</taxon>
        <taxon>Bacillati</taxon>
        <taxon>Actinomycetota</taxon>
        <taxon>Actinomycetes</taxon>
        <taxon>Pseudonocardiales</taxon>
        <taxon>Pseudonocardiaceae</taxon>
        <taxon>Amycolatopsis</taxon>
    </lineage>
</organism>
<dbReference type="Gene3D" id="3.60.21.10">
    <property type="match status" value="1"/>
</dbReference>
<dbReference type="Proteomes" id="UP000243799">
    <property type="component" value="Unassembled WGS sequence"/>
</dbReference>
<accession>A0A1I0WXB3</accession>
<gene>
    <name evidence="4" type="ORF">SAMN05216266_102300</name>
</gene>
<feature type="compositionally biased region" description="Pro residues" evidence="2">
    <location>
        <begin position="54"/>
        <end position="63"/>
    </location>
</feature>
<reference evidence="5" key="1">
    <citation type="submission" date="2016-10" db="EMBL/GenBank/DDBJ databases">
        <authorList>
            <person name="Varghese N."/>
            <person name="Submissions S."/>
        </authorList>
    </citation>
    <scope>NUCLEOTIDE SEQUENCE [LARGE SCALE GENOMIC DNA]</scope>
    <source>
        <strain evidence="5">CGMCC 4.3568</strain>
    </source>
</reference>